<evidence type="ECO:0000256" key="6">
    <source>
        <dbReference type="ARBA" id="ARBA00022842"/>
    </source>
</evidence>
<sequence length="708" mass="79750">MNEIIWTKTDESPYIASVSLRAMLDMMLKKADIRLKVLDISLAGRILSVFNMADDELEILSNIIKNPNANIIKLPNISATISQLKSAIKELQNAGYDLPDYPDEIKNDNDKIVLEKYKKVLGSAVNPVLRDGNSDRRSTRAVKEYAKAHPHYMGEWERDSKTRIACMSCGDFYANEMAKIASKDEILRIEFVDKNGKKTIFKDDIDVKKGDVIDASYMQVGELIKFYKDEIKKAKRDGLVFSLHLKASMMKVSDPIIFGHCLRTYFDEIFIKYSDDLRYFKPENGLKELFTTLGDKENGNKIIYEFKNMLDGVYMLDKDTSNFHVSSDVIIDASMPQLLRNSGKLKSTDGIWRECVAVIPDRSYAGVYQAVLSDFKNNGMLNVTTLGSVSNVGLMAKKAQEYGSHDKSFIAPDDGEIVVLSDDGLVFKFNVSKGDIFRMCLTRAEAISNWIDLAKSRAKSTSHDMIVWLDENRAVDRQMIKLVKDGLDGVWYEILSPEKACEKTLQLIRAGKDVISVSGNVLRDYLTDLFPILELGTSAKMLSVVPLLNGGVMLETGAGGTAPMLSRELQTQNHMIWDSLGEFLALNASLELIKTPEAKILATTLDLAISEYLNNNKSPQVQVGALDTRGSHFWLILYWLRALKDSELSSKYDEILAKFEKQKDEILMEFSKVQGVGVDFGGWYYLDDKKLQNIMRPSKILNQIVDNA</sequence>
<evidence type="ECO:0000256" key="7">
    <source>
        <dbReference type="ARBA" id="ARBA00022857"/>
    </source>
</evidence>
<evidence type="ECO:0000256" key="8">
    <source>
        <dbReference type="ARBA" id="ARBA00023002"/>
    </source>
</evidence>
<name>A0ABM8Q3K3_9BACT</name>
<evidence type="ECO:0000256" key="3">
    <source>
        <dbReference type="ARBA" id="ARBA00022435"/>
    </source>
</evidence>
<accession>A0ABM8Q3K3</accession>
<dbReference type="Pfam" id="PF03971">
    <property type="entry name" value="IDH"/>
    <property type="match status" value="1"/>
</dbReference>
<dbReference type="RefSeq" id="WP_229932105.1">
    <property type="nucleotide sequence ID" value="NZ_CAJHOF010000002.1"/>
</dbReference>
<gene>
    <name evidence="11" type="primary">icd2</name>
    <name evidence="11" type="ORF">LMG7974_00282</name>
</gene>
<evidence type="ECO:0000256" key="1">
    <source>
        <dbReference type="ARBA" id="ARBA00001946"/>
    </source>
</evidence>
<evidence type="ECO:0000313" key="11">
    <source>
        <dbReference type="EMBL" id="CAD7287404.1"/>
    </source>
</evidence>
<comment type="caution">
    <text evidence="11">The sequence shown here is derived from an EMBL/GenBank/DDBJ whole genome shotgun (WGS) entry which is preliminary data.</text>
</comment>
<comment type="catalytic activity">
    <reaction evidence="9">
        <text>D-threo-isocitrate + NADP(+) = 2-oxoglutarate + CO2 + NADPH</text>
        <dbReference type="Rhea" id="RHEA:19629"/>
        <dbReference type="ChEBI" id="CHEBI:15562"/>
        <dbReference type="ChEBI" id="CHEBI:16526"/>
        <dbReference type="ChEBI" id="CHEBI:16810"/>
        <dbReference type="ChEBI" id="CHEBI:57783"/>
        <dbReference type="ChEBI" id="CHEBI:58349"/>
        <dbReference type="EC" id="1.1.1.42"/>
    </reaction>
</comment>
<keyword evidence="5" id="KW-0479">Metal-binding</keyword>
<dbReference type="SUPFAM" id="SSF53659">
    <property type="entry name" value="Isocitrate/Isopropylmalate dehydrogenase-like"/>
    <property type="match status" value="1"/>
</dbReference>
<evidence type="ECO:0000256" key="5">
    <source>
        <dbReference type="ARBA" id="ARBA00022723"/>
    </source>
</evidence>
<dbReference type="EC" id="1.1.1.42" evidence="2"/>
<dbReference type="PANTHER" id="PTHR36999:SF1">
    <property type="entry name" value="ISOCITRATE DEHYDROGENASE (NADP(+))"/>
    <property type="match status" value="1"/>
</dbReference>
<comment type="cofactor">
    <cofactor evidence="1">
        <name>Mg(2+)</name>
        <dbReference type="ChEBI" id="CHEBI:18420"/>
    </cofactor>
</comment>
<evidence type="ECO:0000256" key="2">
    <source>
        <dbReference type="ARBA" id="ARBA00013013"/>
    </source>
</evidence>
<keyword evidence="8 11" id="KW-0560">Oxidoreductase</keyword>
<dbReference type="InterPro" id="IPR004436">
    <property type="entry name" value="Isocitrate_DH_NADP_mono"/>
</dbReference>
<dbReference type="Proteomes" id="UP000789803">
    <property type="component" value="Unassembled WGS sequence"/>
</dbReference>
<proteinExistence type="inferred from homology"/>
<keyword evidence="7" id="KW-0521">NADP</keyword>
<dbReference type="PANTHER" id="PTHR36999">
    <property type="entry name" value="ISOCITRATE DEHYDROGENASE [NADP]"/>
    <property type="match status" value="1"/>
</dbReference>
<dbReference type="GO" id="GO:0004450">
    <property type="term" value="F:isocitrate dehydrogenase (NADP+) activity"/>
    <property type="evidence" value="ECO:0007669"/>
    <property type="project" value="UniProtKB-EC"/>
</dbReference>
<dbReference type="Gene3D" id="3.40.718.10">
    <property type="entry name" value="Isopropylmalate Dehydrogenase"/>
    <property type="match status" value="1"/>
</dbReference>
<comment type="similarity">
    <text evidence="10">Belongs to the monomeric-type IDH family.</text>
</comment>
<keyword evidence="12" id="KW-1185">Reference proteome</keyword>
<evidence type="ECO:0000256" key="4">
    <source>
        <dbReference type="ARBA" id="ARBA00022532"/>
    </source>
</evidence>
<reference evidence="11 12" key="1">
    <citation type="submission" date="2020-11" db="EMBL/GenBank/DDBJ databases">
        <authorList>
            <person name="Peeters C."/>
        </authorList>
    </citation>
    <scope>NUCLEOTIDE SEQUENCE [LARGE SCALE GENOMIC DNA]</scope>
    <source>
        <strain evidence="11 12">LMG 7974</strain>
    </source>
</reference>
<keyword evidence="3" id="KW-0329">Glyoxylate bypass</keyword>
<keyword evidence="4" id="KW-0816">Tricarboxylic acid cycle</keyword>
<dbReference type="EMBL" id="CAJHOF010000002">
    <property type="protein sequence ID" value="CAD7287404.1"/>
    <property type="molecule type" value="Genomic_DNA"/>
</dbReference>
<keyword evidence="6" id="KW-0460">Magnesium</keyword>
<evidence type="ECO:0000256" key="10">
    <source>
        <dbReference type="ARBA" id="ARBA00046318"/>
    </source>
</evidence>
<organism evidence="11 12">
    <name type="scientific">Campylobacter majalis</name>
    <dbReference type="NCBI Taxonomy" id="2790656"/>
    <lineage>
        <taxon>Bacteria</taxon>
        <taxon>Pseudomonadati</taxon>
        <taxon>Campylobacterota</taxon>
        <taxon>Epsilonproteobacteria</taxon>
        <taxon>Campylobacterales</taxon>
        <taxon>Campylobacteraceae</taxon>
        <taxon>Campylobacter</taxon>
    </lineage>
</organism>
<protein>
    <recommendedName>
        <fullName evidence="2">isocitrate dehydrogenase (NADP(+))</fullName>
        <ecNumber evidence="2">1.1.1.42</ecNumber>
    </recommendedName>
</protein>
<evidence type="ECO:0000256" key="9">
    <source>
        <dbReference type="ARBA" id="ARBA00023554"/>
    </source>
</evidence>
<evidence type="ECO:0000313" key="12">
    <source>
        <dbReference type="Proteomes" id="UP000789803"/>
    </source>
</evidence>